<dbReference type="PANTHER" id="PTHR42847:SF4">
    <property type="entry name" value="ALKANESULFONATE MONOOXYGENASE-RELATED"/>
    <property type="match status" value="1"/>
</dbReference>
<evidence type="ECO:0000313" key="6">
    <source>
        <dbReference type="EMBL" id="SVC41187.1"/>
    </source>
</evidence>
<dbReference type="GO" id="GO:0046306">
    <property type="term" value="P:alkanesulfonate catabolic process"/>
    <property type="evidence" value="ECO:0007669"/>
    <property type="project" value="TreeGrafter"/>
</dbReference>
<proteinExistence type="predicted"/>
<dbReference type="Gene3D" id="3.20.20.30">
    <property type="entry name" value="Luciferase-like domain"/>
    <property type="match status" value="1"/>
</dbReference>
<dbReference type="InterPro" id="IPR050172">
    <property type="entry name" value="SsuD_RutA_monooxygenase"/>
</dbReference>
<gene>
    <name evidence="6" type="ORF">METZ01_LOCUS294041</name>
</gene>
<keyword evidence="1" id="KW-0285">Flavoprotein</keyword>
<keyword evidence="3" id="KW-0560">Oxidoreductase</keyword>
<dbReference type="SUPFAM" id="SSF51679">
    <property type="entry name" value="Bacterial luciferase-like"/>
    <property type="match status" value="1"/>
</dbReference>
<feature type="non-terminal residue" evidence="6">
    <location>
        <position position="1"/>
    </location>
</feature>
<evidence type="ECO:0000256" key="1">
    <source>
        <dbReference type="ARBA" id="ARBA00022630"/>
    </source>
</evidence>
<evidence type="ECO:0000256" key="2">
    <source>
        <dbReference type="ARBA" id="ARBA00022643"/>
    </source>
</evidence>
<feature type="domain" description="Luciferase-like" evidence="5">
    <location>
        <begin position="21"/>
        <end position="162"/>
    </location>
</feature>
<protein>
    <recommendedName>
        <fullName evidence="5">Luciferase-like domain-containing protein</fullName>
    </recommendedName>
</protein>
<dbReference type="PANTHER" id="PTHR42847">
    <property type="entry name" value="ALKANESULFONATE MONOOXYGENASE"/>
    <property type="match status" value="1"/>
</dbReference>
<keyword evidence="4" id="KW-0503">Monooxygenase</keyword>
<evidence type="ECO:0000256" key="3">
    <source>
        <dbReference type="ARBA" id="ARBA00023002"/>
    </source>
</evidence>
<evidence type="ECO:0000256" key="4">
    <source>
        <dbReference type="ARBA" id="ARBA00023033"/>
    </source>
</evidence>
<dbReference type="GO" id="GO:0008726">
    <property type="term" value="F:alkanesulfonate monooxygenase activity"/>
    <property type="evidence" value="ECO:0007669"/>
    <property type="project" value="TreeGrafter"/>
</dbReference>
<reference evidence="6" key="1">
    <citation type="submission" date="2018-05" db="EMBL/GenBank/DDBJ databases">
        <authorList>
            <person name="Lanie J.A."/>
            <person name="Ng W.-L."/>
            <person name="Kazmierczak K.M."/>
            <person name="Andrzejewski T.M."/>
            <person name="Davidsen T.M."/>
            <person name="Wayne K.J."/>
            <person name="Tettelin H."/>
            <person name="Glass J.I."/>
            <person name="Rusch D."/>
            <person name="Podicherti R."/>
            <person name="Tsui H.-C.T."/>
            <person name="Winkler M.E."/>
        </authorList>
    </citation>
    <scope>NUCLEOTIDE SEQUENCE</scope>
</reference>
<feature type="non-terminal residue" evidence="6">
    <location>
        <position position="163"/>
    </location>
</feature>
<dbReference type="InterPro" id="IPR011251">
    <property type="entry name" value="Luciferase-like_dom"/>
</dbReference>
<dbReference type="Pfam" id="PF00296">
    <property type="entry name" value="Bac_luciferase"/>
    <property type="match status" value="1"/>
</dbReference>
<accession>A0A382M0I7</accession>
<sequence length="163" mass="17407">VDKSLSIGIHAPGVDVAGLQSGQAYAEFFQTVESSGFDAIWVEDRVLHPAPLADSLVLLSWAAANTRHLLLGTAVLVLNLRQAPVVARQVSTLHHLSGGRLALGVSLGGRPEEYEGLGIPMNQRVTLFRESMTVLRQLLDGVPVDHAGTFFNLHEATVRPAAA</sequence>
<dbReference type="AlphaFoldDB" id="A0A382M0I7"/>
<evidence type="ECO:0000259" key="5">
    <source>
        <dbReference type="Pfam" id="PF00296"/>
    </source>
</evidence>
<dbReference type="EMBL" id="UINC01089806">
    <property type="protein sequence ID" value="SVC41187.1"/>
    <property type="molecule type" value="Genomic_DNA"/>
</dbReference>
<keyword evidence="2" id="KW-0288">FMN</keyword>
<name>A0A382M0I7_9ZZZZ</name>
<dbReference type="InterPro" id="IPR036661">
    <property type="entry name" value="Luciferase-like_sf"/>
</dbReference>
<organism evidence="6">
    <name type="scientific">marine metagenome</name>
    <dbReference type="NCBI Taxonomy" id="408172"/>
    <lineage>
        <taxon>unclassified sequences</taxon>
        <taxon>metagenomes</taxon>
        <taxon>ecological metagenomes</taxon>
    </lineage>
</organism>